<evidence type="ECO:0000259" key="2">
    <source>
        <dbReference type="Pfam" id="PF14949"/>
    </source>
</evidence>
<dbReference type="PANTHER" id="PTHR46536">
    <property type="entry name" value="ARL14 EFFECTOR PROTEIN"/>
    <property type="match status" value="1"/>
</dbReference>
<dbReference type="Pfam" id="PF14949">
    <property type="entry name" value="ARF7EP_C"/>
    <property type="match status" value="1"/>
</dbReference>
<dbReference type="RefSeq" id="XP_011207263.1">
    <property type="nucleotide sequence ID" value="XM_011208961.3"/>
</dbReference>
<protein>
    <submittedName>
        <fullName evidence="3 5">ARL14 effector protein</fullName>
    </submittedName>
</protein>
<dbReference type="GeneID" id="105228939"/>
<dbReference type="KEGG" id="bdr:105228939"/>
<evidence type="ECO:0000313" key="3">
    <source>
        <dbReference type="EMBL" id="JAC55364.1"/>
    </source>
</evidence>
<dbReference type="InterPro" id="IPR029264">
    <property type="entry name" value="ARF7EP_C"/>
</dbReference>
<dbReference type="OrthoDB" id="5984406at2759"/>
<evidence type="ECO:0000313" key="4">
    <source>
        <dbReference type="Proteomes" id="UP001652620"/>
    </source>
</evidence>
<sequence>MDADSELTEGVGALRMSLRERPRKQQSDRRLRERSEDLKFLEDFDPEKSNREKRKLKRKLTNSRSTVYDEYGQMRHNGMDICDCLDEKCPGCWFECKNCGSTRCGVQCRVNRKQFVDEITFDGKDVVIKNKFVL</sequence>
<feature type="domain" description="ARF7 effector protein C-terminal" evidence="2">
    <location>
        <begin position="34"/>
        <end position="120"/>
    </location>
</feature>
<reference evidence="3" key="1">
    <citation type="journal article" date="2014" name="BMC Genomics">
        <title>Characterizing the developmental transcriptome of the oriental fruit fly, Bactrocera dorsalis (Diptera: Tephritidae) through comparative genomic analysis with Drosophila melanogaster utilizing modENCODE datasets.</title>
        <authorList>
            <person name="Geib S.M."/>
            <person name="Calla B."/>
            <person name="Hall B."/>
            <person name="Hou S."/>
            <person name="Manoukis N.C."/>
        </authorList>
    </citation>
    <scope>NUCLEOTIDE SEQUENCE</scope>
    <source>
        <strain evidence="3">Punador</strain>
    </source>
</reference>
<gene>
    <name evidence="3" type="primary">AR7EP</name>
    <name evidence="5" type="synonym">LOC105228939</name>
</gene>
<organism evidence="3">
    <name type="scientific">Bactrocera dorsalis</name>
    <name type="common">Oriental fruit fly</name>
    <name type="synonym">Dacus dorsalis</name>
    <dbReference type="NCBI Taxonomy" id="27457"/>
    <lineage>
        <taxon>Eukaryota</taxon>
        <taxon>Metazoa</taxon>
        <taxon>Ecdysozoa</taxon>
        <taxon>Arthropoda</taxon>
        <taxon>Hexapoda</taxon>
        <taxon>Insecta</taxon>
        <taxon>Pterygota</taxon>
        <taxon>Neoptera</taxon>
        <taxon>Endopterygota</taxon>
        <taxon>Diptera</taxon>
        <taxon>Brachycera</taxon>
        <taxon>Muscomorpha</taxon>
        <taxon>Tephritoidea</taxon>
        <taxon>Tephritidae</taxon>
        <taxon>Bactrocera</taxon>
        <taxon>Bactrocera</taxon>
    </lineage>
</organism>
<evidence type="ECO:0000313" key="5">
    <source>
        <dbReference type="RefSeq" id="XP_011207263.1"/>
    </source>
</evidence>
<name>A0A034WL33_BACDO</name>
<dbReference type="OMA" id="NRKSYFM"/>
<dbReference type="EMBL" id="GAKP01003588">
    <property type="protein sequence ID" value="JAC55364.1"/>
    <property type="molecule type" value="Transcribed_RNA"/>
</dbReference>
<accession>A0A034WL33</accession>
<keyword evidence="4" id="KW-1185">Reference proteome</keyword>
<dbReference type="AlphaFoldDB" id="A0A034WL33"/>
<reference evidence="5" key="2">
    <citation type="submission" date="2025-04" db="UniProtKB">
        <authorList>
            <consortium name="RefSeq"/>
        </authorList>
    </citation>
    <scope>IDENTIFICATION</scope>
    <source>
        <strain evidence="5">Punador</strain>
    </source>
</reference>
<dbReference type="Proteomes" id="UP001652620">
    <property type="component" value="Chromosome 3"/>
</dbReference>
<proteinExistence type="predicted"/>
<evidence type="ECO:0000256" key="1">
    <source>
        <dbReference type="SAM" id="MobiDB-lite"/>
    </source>
</evidence>
<feature type="region of interest" description="Disordered" evidence="1">
    <location>
        <begin position="1"/>
        <end position="32"/>
    </location>
</feature>
<feature type="compositionally biased region" description="Basic and acidic residues" evidence="1">
    <location>
        <begin position="17"/>
        <end position="32"/>
    </location>
</feature>
<dbReference type="PANTHER" id="PTHR46536:SF3">
    <property type="entry name" value="ARF7 EFFECTOR PROTEIN C-TERMINAL DOMAIN-CONTAINING PROTEIN"/>
    <property type="match status" value="1"/>
</dbReference>